<dbReference type="InterPro" id="IPR011639">
    <property type="entry name" value="MethylTrfase_TaqI-like_dom"/>
</dbReference>
<evidence type="ECO:0000256" key="3">
    <source>
        <dbReference type="ARBA" id="ARBA00022679"/>
    </source>
</evidence>
<dbReference type="InterPro" id="IPR029063">
    <property type="entry name" value="SAM-dependent_MTases_sf"/>
</dbReference>
<proteinExistence type="predicted"/>
<accession>E5Q8V5</accession>
<feature type="domain" description="Type II methyltransferase M.TaqI-like" evidence="7">
    <location>
        <begin position="474"/>
        <end position="658"/>
    </location>
</feature>
<dbReference type="REBASE" id="345">
    <property type="entry name" value="BsgI"/>
</dbReference>
<protein>
    <recommendedName>
        <fullName evidence="1">site-specific DNA-methyltransferase (adenine-specific)</fullName>
        <ecNumber evidence="1">2.1.1.72</ecNumber>
    </recommendedName>
</protein>
<dbReference type="InterPro" id="IPR002052">
    <property type="entry name" value="DNA_methylase_N6_adenine_CS"/>
</dbReference>
<evidence type="ECO:0000313" key="8">
    <source>
        <dbReference type="EMBL" id="ADR73010.1"/>
    </source>
</evidence>
<dbReference type="EC" id="2.1.1.72" evidence="1"/>
<evidence type="ECO:0000256" key="5">
    <source>
        <dbReference type="ARBA" id="ARBA00047942"/>
    </source>
</evidence>
<dbReference type="GO" id="GO:0005524">
    <property type="term" value="F:ATP binding"/>
    <property type="evidence" value="ECO:0007669"/>
    <property type="project" value="UniProtKB-KW"/>
</dbReference>
<evidence type="ECO:0000256" key="2">
    <source>
        <dbReference type="ARBA" id="ARBA00022603"/>
    </source>
</evidence>
<comment type="catalytic activity">
    <reaction evidence="5">
        <text>a 2'-deoxyadenosine in DNA + S-adenosyl-L-methionine = an N(6)-methyl-2'-deoxyadenosine in DNA + S-adenosyl-L-homocysteine + H(+)</text>
        <dbReference type="Rhea" id="RHEA:15197"/>
        <dbReference type="Rhea" id="RHEA-COMP:12418"/>
        <dbReference type="Rhea" id="RHEA-COMP:12419"/>
        <dbReference type="ChEBI" id="CHEBI:15378"/>
        <dbReference type="ChEBI" id="CHEBI:57856"/>
        <dbReference type="ChEBI" id="CHEBI:59789"/>
        <dbReference type="ChEBI" id="CHEBI:90615"/>
        <dbReference type="ChEBI" id="CHEBI:90616"/>
        <dbReference type="EC" id="2.1.1.72"/>
    </reaction>
</comment>
<dbReference type="Pfam" id="PF04313">
    <property type="entry name" value="HSDR_N"/>
    <property type="match status" value="1"/>
</dbReference>
<dbReference type="EMBL" id="HQ636111">
    <property type="protein sequence ID" value="ADR73010.1"/>
    <property type="molecule type" value="Genomic_DNA"/>
</dbReference>
<dbReference type="GO" id="GO:0032259">
    <property type="term" value="P:methylation"/>
    <property type="evidence" value="ECO:0007669"/>
    <property type="project" value="UniProtKB-KW"/>
</dbReference>
<dbReference type="Pfam" id="PF07669">
    <property type="entry name" value="Eco57I"/>
    <property type="match status" value="1"/>
</dbReference>
<dbReference type="InterPro" id="IPR050953">
    <property type="entry name" value="N4_N6_ade-DNA_methylase"/>
</dbReference>
<dbReference type="GO" id="GO:0009307">
    <property type="term" value="P:DNA restriction-modification system"/>
    <property type="evidence" value="ECO:0007669"/>
    <property type="project" value="UniProtKB-KW"/>
</dbReference>
<feature type="domain" description="Restriction endonuclease type I HsdR N-terminal" evidence="6">
    <location>
        <begin position="68"/>
        <end position="138"/>
    </location>
</feature>
<keyword evidence="3" id="KW-0808">Transferase</keyword>
<evidence type="ECO:0000259" key="6">
    <source>
        <dbReference type="Pfam" id="PF04313"/>
    </source>
</evidence>
<evidence type="ECO:0000256" key="4">
    <source>
        <dbReference type="ARBA" id="ARBA00022691"/>
    </source>
</evidence>
<dbReference type="GO" id="GO:0009007">
    <property type="term" value="F:site-specific DNA-methyltransferase (adenine-specific) activity"/>
    <property type="evidence" value="ECO:0007669"/>
    <property type="project" value="UniProtKB-EC"/>
</dbReference>
<dbReference type="SUPFAM" id="SSF53335">
    <property type="entry name" value="S-adenosyl-L-methionine-dependent methyltransferases"/>
    <property type="match status" value="1"/>
</dbReference>
<name>E5Q8V5_LYSSH</name>
<dbReference type="AlphaFoldDB" id="E5Q8V5"/>
<dbReference type="PANTHER" id="PTHR33841">
    <property type="entry name" value="DNA METHYLTRANSFERASE YEEA-RELATED"/>
    <property type="match status" value="1"/>
</dbReference>
<dbReference type="InterPro" id="IPR007409">
    <property type="entry name" value="Restrct_endonuc_type1_HsdR_N"/>
</dbReference>
<dbReference type="Gene3D" id="3.90.1570.30">
    <property type="match status" value="1"/>
</dbReference>
<dbReference type="PANTHER" id="PTHR33841:SF1">
    <property type="entry name" value="DNA METHYLTRANSFERASE A"/>
    <property type="match status" value="1"/>
</dbReference>
<dbReference type="GO" id="GO:0003677">
    <property type="term" value="F:DNA binding"/>
    <property type="evidence" value="ECO:0007669"/>
    <property type="project" value="UniProtKB-KW"/>
</dbReference>
<dbReference type="PRINTS" id="PR00507">
    <property type="entry name" value="N12N6MTFRASE"/>
</dbReference>
<keyword evidence="2" id="KW-0489">Methyltransferase</keyword>
<keyword evidence="4" id="KW-0949">S-adenosyl-L-methionine</keyword>
<organism evidence="8">
    <name type="scientific">Lysinibacillus sphaericus</name>
    <name type="common">Bacillus sphaericus</name>
    <dbReference type="NCBI Taxonomy" id="1421"/>
    <lineage>
        <taxon>Bacteria</taxon>
        <taxon>Bacillati</taxon>
        <taxon>Bacillota</taxon>
        <taxon>Bacilli</taxon>
        <taxon>Bacillales</taxon>
        <taxon>Bacillaceae</taxon>
        <taxon>Lysinibacillus</taxon>
    </lineage>
</organism>
<dbReference type="GO" id="GO:0009035">
    <property type="term" value="F:type I site-specific deoxyribonuclease activity"/>
    <property type="evidence" value="ECO:0007669"/>
    <property type="project" value="UniProtKB-EC"/>
</dbReference>
<sequence length="1035" mass="120995">MNRVESKKKLEQLVQQFEKYESTYSASDYKEATLRSSFLDPFFELFGWEMRPERITNPADLEVIIEESLETEKSTKYIDYVFKINRTTQFLVEAKKPAESLSKKDHIFQAKSYAFTTEIPFVILTNFKEFRFYDVSTEPLHNQPDTDKVEEYCFDYKEYVQNFDKLWELFSREAVANRSLAKFYAKRRNIVDSPDLIFKLNYQIDKGASLLDISFLKNLKIWRKSLAENIFNNNSLNVNVINEVVQRILDRLIFIRIIEDRNIESKEFLKEIVEMHEQDNSISVKNELDKLCIELNKKFNGLVFHDHTFVNEALIDNEILIVIIDNLYYPKSPYNFRLIKPEILGRIFEQFLGEKIEIIDGKITLGLKDINKKSGGVYYTPSYIVEKIVENTLSKKLHNDITIENLEQIKIADIACGSGSFLISSYKYLIDKFQYIYSKCSEADVQTLISNNLVFIDNGKLMLTMEHKKGILQQNIFGVDIDSQAIQVAKLSLYITMLEEGYREGTLRPILPDLNDNIKHGNSIIDNEILFEDDINYDIDATLPFDWEYAFPDIIDNGGFDVILGNPPYIRIQIFEELYGKDVVNYLKKKYVSAEKFNFDIYVVFIEKALSLLNDQGILGYIVMNKFFTTQYGEKLRELITSQKLLYEIIDFGINEIFNNATTYTCILILDKTNPDEIIIERVIDLNTWKAGESSDRKVVDHTEFTSTPWYLSSNTDEEIYKFFEENMVLLETISDRVFVGVQTDCDPVYILEEVYEEENYLYCKSEYTTEVHKFEKDHLKPFLKGSLDIKKYTFSNVNKWLLFPYTNSENTSDLIPETTYKQYFPETWKYLESCKERLAKRKSIERELDINPNYNEWYKYIYKKNHTRMDQLKIVFPAISKGSSFCYDSDGEYYFVGSGAGGGGGGAIVLPDQSDYNYLSLLGILNSEVVSYQIVRRGSKHKGSYYGVDKKRIENLYVPLINEDNKNLFSNISKMVAQILDAFQKMHQAGTTDVGKEQLQQRIKMLNARINELVYRLYNLPVEYKEYIKNALEN</sequence>
<gene>
    <name evidence="8" type="primary">bsgIRM</name>
</gene>
<evidence type="ECO:0000256" key="1">
    <source>
        <dbReference type="ARBA" id="ARBA00011900"/>
    </source>
</evidence>
<dbReference type="Gene3D" id="3.40.50.150">
    <property type="entry name" value="Vaccinia Virus protein VP39"/>
    <property type="match status" value="1"/>
</dbReference>
<evidence type="ECO:0000259" key="7">
    <source>
        <dbReference type="Pfam" id="PF07669"/>
    </source>
</evidence>
<reference evidence="8" key="1">
    <citation type="submission" date="2010-11" db="EMBL/GenBank/DDBJ databases">
        <title>BsgI restriction-modification system genes.</title>
        <authorList>
            <person name="Higgins L.S."/>
            <person name="Kong H."/>
        </authorList>
    </citation>
    <scope>NUCLEOTIDE SEQUENCE</scope>
    <source>
        <strain evidence="8">NEBM133</strain>
    </source>
</reference>
<dbReference type="PROSITE" id="PS00092">
    <property type="entry name" value="N6_MTASE"/>
    <property type="match status" value="1"/>
</dbReference>